<dbReference type="CDD" id="cd07377">
    <property type="entry name" value="WHTH_GntR"/>
    <property type="match status" value="1"/>
</dbReference>
<dbReference type="PANTHER" id="PTHR44846:SF16">
    <property type="entry name" value="TRANSCRIPTIONAL REGULATOR PHNF-RELATED"/>
    <property type="match status" value="1"/>
</dbReference>
<evidence type="ECO:0000313" key="7">
    <source>
        <dbReference type="Proteomes" id="UP000254508"/>
    </source>
</evidence>
<evidence type="ECO:0000313" key="6">
    <source>
        <dbReference type="EMBL" id="AXK41005.1"/>
    </source>
</evidence>
<dbReference type="PROSITE" id="PS50949">
    <property type="entry name" value="HTH_GNTR"/>
    <property type="match status" value="1"/>
</dbReference>
<dbReference type="InterPro" id="IPR028978">
    <property type="entry name" value="Chorismate_lyase_/UTRA_dom_sf"/>
</dbReference>
<keyword evidence="1" id="KW-0805">Transcription regulation</keyword>
<dbReference type="InterPro" id="IPR000524">
    <property type="entry name" value="Tscrpt_reg_HTH_GntR"/>
</dbReference>
<accession>A0A345YAQ3</accession>
<dbReference type="SMART" id="SM00345">
    <property type="entry name" value="HTH_GNTR"/>
    <property type="match status" value="1"/>
</dbReference>
<dbReference type="InterPro" id="IPR036390">
    <property type="entry name" value="WH_DNA-bd_sf"/>
</dbReference>
<dbReference type="OrthoDB" id="9808698at2"/>
<name>A0A345YAQ3_9SPHN</name>
<evidence type="ECO:0000256" key="2">
    <source>
        <dbReference type="ARBA" id="ARBA00023125"/>
    </source>
</evidence>
<dbReference type="GO" id="GO:0003700">
    <property type="term" value="F:DNA-binding transcription factor activity"/>
    <property type="evidence" value="ECO:0007669"/>
    <property type="project" value="InterPro"/>
</dbReference>
<dbReference type="InterPro" id="IPR050679">
    <property type="entry name" value="Bact_HTH_transcr_reg"/>
</dbReference>
<evidence type="ECO:0000259" key="5">
    <source>
        <dbReference type="PROSITE" id="PS50949"/>
    </source>
</evidence>
<dbReference type="KEGG" id="err:DVR09_00460"/>
<proteinExistence type="predicted"/>
<gene>
    <name evidence="6" type="ORF">DVR09_00460</name>
</gene>
<feature type="region of interest" description="Disordered" evidence="4">
    <location>
        <begin position="1"/>
        <end position="29"/>
    </location>
</feature>
<dbReference type="Pfam" id="PF00392">
    <property type="entry name" value="GntR"/>
    <property type="match status" value="1"/>
</dbReference>
<evidence type="ECO:0000256" key="1">
    <source>
        <dbReference type="ARBA" id="ARBA00023015"/>
    </source>
</evidence>
<dbReference type="Gene3D" id="1.10.10.10">
    <property type="entry name" value="Winged helix-like DNA-binding domain superfamily/Winged helix DNA-binding domain"/>
    <property type="match status" value="1"/>
</dbReference>
<dbReference type="GO" id="GO:0003677">
    <property type="term" value="F:DNA binding"/>
    <property type="evidence" value="ECO:0007669"/>
    <property type="project" value="UniProtKB-KW"/>
</dbReference>
<dbReference type="SMART" id="SM00866">
    <property type="entry name" value="UTRA"/>
    <property type="match status" value="1"/>
</dbReference>
<keyword evidence="2" id="KW-0238">DNA-binding</keyword>
<reference evidence="7" key="1">
    <citation type="submission" date="2018-07" db="EMBL/GenBank/DDBJ databases">
        <title>Genome sequence of Erythrobacter strain YH-07, an antagonistic bacterium isolated from Yellow Sea.</title>
        <authorList>
            <person name="Tang T."/>
            <person name="Liu Q."/>
            <person name="Sun X."/>
        </authorList>
    </citation>
    <scope>NUCLEOTIDE SEQUENCE [LARGE SCALE GENOMIC DNA]</scope>
    <source>
        <strain evidence="7">YH-07</strain>
    </source>
</reference>
<sequence>MGGGSAYRSRRRTSSRSRNPIPFCPHDPRAWRSPVNANTHRGIRDAIRARIVAGEWKLGELIPGEADFAQEYGCSRTTVNRALQALAEEGLVERKRKGGTRVRPLPLPQASLRIQLLREQVEEAGSTYRCEIIERKLASPPPAVAERLKAGGDVRSVYLETLHLADEAPFAFETRWINLATVPQFEHAELGTLSANEWLVRTVPFTRGEVALLATNADRHTAEMLGTIDGKALLTMERTTWLDDRPVTTITLCYAPNHRIAFTI</sequence>
<dbReference type="Proteomes" id="UP000254508">
    <property type="component" value="Chromosome"/>
</dbReference>
<dbReference type="PANTHER" id="PTHR44846">
    <property type="entry name" value="MANNOSYL-D-GLYCERATE TRANSPORT/METABOLISM SYSTEM REPRESSOR MNGR-RELATED"/>
    <property type="match status" value="1"/>
</dbReference>
<evidence type="ECO:0000256" key="4">
    <source>
        <dbReference type="SAM" id="MobiDB-lite"/>
    </source>
</evidence>
<organism evidence="6 7">
    <name type="scientific">Erythrobacter aureus</name>
    <dbReference type="NCBI Taxonomy" id="2182384"/>
    <lineage>
        <taxon>Bacteria</taxon>
        <taxon>Pseudomonadati</taxon>
        <taxon>Pseudomonadota</taxon>
        <taxon>Alphaproteobacteria</taxon>
        <taxon>Sphingomonadales</taxon>
        <taxon>Erythrobacteraceae</taxon>
        <taxon>Erythrobacter/Porphyrobacter group</taxon>
        <taxon>Erythrobacter</taxon>
    </lineage>
</organism>
<dbReference type="InterPro" id="IPR011663">
    <property type="entry name" value="UTRA"/>
</dbReference>
<dbReference type="Pfam" id="PF07702">
    <property type="entry name" value="UTRA"/>
    <property type="match status" value="1"/>
</dbReference>
<keyword evidence="3" id="KW-0804">Transcription</keyword>
<keyword evidence="7" id="KW-1185">Reference proteome</keyword>
<dbReference type="SUPFAM" id="SSF64288">
    <property type="entry name" value="Chorismate lyase-like"/>
    <property type="match status" value="1"/>
</dbReference>
<protein>
    <submittedName>
        <fullName evidence="6">UTRA domain-containing protein</fullName>
    </submittedName>
</protein>
<dbReference type="EMBL" id="CP031357">
    <property type="protein sequence ID" value="AXK41005.1"/>
    <property type="molecule type" value="Genomic_DNA"/>
</dbReference>
<dbReference type="InterPro" id="IPR036388">
    <property type="entry name" value="WH-like_DNA-bd_sf"/>
</dbReference>
<feature type="domain" description="HTH gntR-type" evidence="5">
    <location>
        <begin position="37"/>
        <end position="105"/>
    </location>
</feature>
<dbReference type="Gene3D" id="3.40.1410.10">
    <property type="entry name" value="Chorismate lyase-like"/>
    <property type="match status" value="1"/>
</dbReference>
<dbReference type="AlphaFoldDB" id="A0A345YAQ3"/>
<dbReference type="PRINTS" id="PR00035">
    <property type="entry name" value="HTHGNTR"/>
</dbReference>
<dbReference type="SUPFAM" id="SSF46785">
    <property type="entry name" value="Winged helix' DNA-binding domain"/>
    <property type="match status" value="1"/>
</dbReference>
<evidence type="ECO:0000256" key="3">
    <source>
        <dbReference type="ARBA" id="ARBA00023163"/>
    </source>
</evidence>